<reference evidence="1 2" key="1">
    <citation type="submission" date="2014-04" db="EMBL/GenBank/DDBJ databases">
        <title>The Genome Sequence of Thermoanaerobaculum aquaticum MP-01, The First Cultivated Group 23 Acidobacterium.</title>
        <authorList>
            <person name="Stamps B.W."/>
            <person name="Losey N.A."/>
            <person name="Lawson P.A."/>
            <person name="Stevenson B.S."/>
        </authorList>
    </citation>
    <scope>NUCLEOTIDE SEQUENCE [LARGE SCALE GENOMIC DNA]</scope>
    <source>
        <strain evidence="1 2">MP-01</strain>
    </source>
</reference>
<accession>A0A062Y2C9</accession>
<evidence type="ECO:0000313" key="1">
    <source>
        <dbReference type="EMBL" id="KDA54571.1"/>
    </source>
</evidence>
<gene>
    <name evidence="1" type="ORF">EG19_10420</name>
</gene>
<dbReference type="EMBL" id="JMFG01000006">
    <property type="protein sequence ID" value="KDA54571.1"/>
    <property type="molecule type" value="Genomic_DNA"/>
</dbReference>
<dbReference type="STRING" id="1312852.EG19_10420"/>
<name>A0A062Y2C9_9BACT</name>
<keyword evidence="2" id="KW-1185">Reference proteome</keyword>
<dbReference type="Proteomes" id="UP000027284">
    <property type="component" value="Unassembled WGS sequence"/>
</dbReference>
<organism evidence="1 2">
    <name type="scientific">Thermoanaerobaculum aquaticum</name>
    <dbReference type="NCBI Taxonomy" id="1312852"/>
    <lineage>
        <taxon>Bacteria</taxon>
        <taxon>Pseudomonadati</taxon>
        <taxon>Acidobacteriota</taxon>
        <taxon>Thermoanaerobaculia</taxon>
        <taxon>Thermoanaerobaculales</taxon>
        <taxon>Thermoanaerobaculaceae</taxon>
        <taxon>Thermoanaerobaculum</taxon>
    </lineage>
</organism>
<protein>
    <submittedName>
        <fullName evidence="1">Uncharacterized protein</fullName>
    </submittedName>
</protein>
<evidence type="ECO:0000313" key="2">
    <source>
        <dbReference type="Proteomes" id="UP000027284"/>
    </source>
</evidence>
<proteinExistence type="predicted"/>
<dbReference type="AlphaFoldDB" id="A0A062Y2C9"/>
<comment type="caution">
    <text evidence="1">The sequence shown here is derived from an EMBL/GenBank/DDBJ whole genome shotgun (WGS) entry which is preliminary data.</text>
</comment>
<sequence>MVVLSLQRCFANPRPVVAFLKKEDHMRLVRFVLALLLTQSLVAYGETRKEVPLKLGSWMTLEASEPPVTLHRWLLDKHPGPVPNRDWYFDPSYHQLLFFQVEFSNPTGHDYNLHYLVELLDGKNEVIDGFRGVLELDDGKVHQLVNAVFPTSQFGLRHARKVRVRFTVTPD</sequence>